<reference evidence="1" key="1">
    <citation type="submission" date="2018-05" db="EMBL/GenBank/DDBJ databases">
        <authorList>
            <person name="Lanie J.A."/>
            <person name="Ng W.-L."/>
            <person name="Kazmierczak K.M."/>
            <person name="Andrzejewski T.M."/>
            <person name="Davidsen T.M."/>
            <person name="Wayne K.J."/>
            <person name="Tettelin H."/>
            <person name="Glass J.I."/>
            <person name="Rusch D."/>
            <person name="Podicherti R."/>
            <person name="Tsui H.-C.T."/>
            <person name="Winkler M.E."/>
        </authorList>
    </citation>
    <scope>NUCLEOTIDE SEQUENCE</scope>
</reference>
<evidence type="ECO:0000313" key="1">
    <source>
        <dbReference type="EMBL" id="SVD33601.1"/>
    </source>
</evidence>
<feature type="non-terminal residue" evidence="1">
    <location>
        <position position="71"/>
    </location>
</feature>
<proteinExistence type="predicted"/>
<protein>
    <submittedName>
        <fullName evidence="1">Uncharacterized protein</fullName>
    </submittedName>
</protein>
<dbReference type="AlphaFoldDB" id="A0A382UIS8"/>
<accession>A0A382UIS8</accession>
<name>A0A382UIS8_9ZZZZ</name>
<dbReference type="EMBL" id="UINC01144224">
    <property type="protein sequence ID" value="SVD33601.1"/>
    <property type="molecule type" value="Genomic_DNA"/>
</dbReference>
<sequence>MKRREFTKLLGMAGLGVTAPWQVQPASALEPYTGNFYISLAAIGGWDVTSFCDPKPNILGERTINTWADSA</sequence>
<organism evidence="1">
    <name type="scientific">marine metagenome</name>
    <dbReference type="NCBI Taxonomy" id="408172"/>
    <lineage>
        <taxon>unclassified sequences</taxon>
        <taxon>metagenomes</taxon>
        <taxon>ecological metagenomes</taxon>
    </lineage>
</organism>
<gene>
    <name evidence="1" type="ORF">METZ01_LOCUS386455</name>
</gene>